<organism evidence="1 3">
    <name type="scientific">Eggerthella lenta</name>
    <name type="common">Eubacterium lentum</name>
    <dbReference type="NCBI Taxonomy" id="84112"/>
    <lineage>
        <taxon>Bacteria</taxon>
        <taxon>Bacillati</taxon>
        <taxon>Actinomycetota</taxon>
        <taxon>Coriobacteriia</taxon>
        <taxon>Eggerthellales</taxon>
        <taxon>Eggerthellaceae</taxon>
        <taxon>Eggerthella</taxon>
    </lineage>
</organism>
<dbReference type="EMBL" id="PPTX01000002">
    <property type="protein sequence ID" value="RDB81614.1"/>
    <property type="molecule type" value="Genomic_DNA"/>
</dbReference>
<sequence length="261" mass="29299">MRAHTAPREMRLIAGKPESVDGAPWRQRRGIPFREGGMFMKVLELFSGTRSIGEAFEKRGHEVFSVEWDESLPADLHADIEFLKAPDVLRAFGRPDVVWASPDCATFSMAGISRHRRKNANTGNLDPVSDYALKCDRVDLAMLRLIRDLRPALYFIENPRAGLRKQDMMAVIPRHTVTYCQYGARAMKPTDIFTNASDPRFCPPCRNGAPCHESAPRGSKSGTQGLANARERGRIPERLCLHIVDVCEREVPIRKAAGLCR</sequence>
<dbReference type="AlphaFoldDB" id="A0A369MZ21"/>
<keyword evidence="1" id="KW-0489">Methyltransferase</keyword>
<evidence type="ECO:0000313" key="1">
    <source>
        <dbReference type="EMBL" id="RDB81614.1"/>
    </source>
</evidence>
<dbReference type="Proteomes" id="UP000253915">
    <property type="component" value="Unassembled WGS sequence"/>
</dbReference>
<reference evidence="3 4" key="1">
    <citation type="journal article" date="2018" name="Elife">
        <title>Discovery and characterization of a prevalent human gut bacterial enzyme sufficient for the inactivation of a family of plant toxins.</title>
        <authorList>
            <person name="Koppel N."/>
            <person name="Bisanz J.E."/>
            <person name="Pandelia M.E."/>
            <person name="Turnbaugh P.J."/>
            <person name="Balskus E.P."/>
        </authorList>
    </citation>
    <scope>NUCLEOTIDE SEQUENCE [LARGE SCALE GENOMIC DNA]</scope>
    <source>
        <strain evidence="2 4">16A</strain>
        <strain evidence="1 3">MR1 #12</strain>
    </source>
</reference>
<dbReference type="Proteomes" id="UP000253752">
    <property type="component" value="Unassembled WGS sequence"/>
</dbReference>
<evidence type="ECO:0000313" key="4">
    <source>
        <dbReference type="Proteomes" id="UP000253915"/>
    </source>
</evidence>
<gene>
    <name evidence="2" type="ORF">C1853_11550</name>
    <name evidence="1" type="ORF">C1872_02775</name>
</gene>
<dbReference type="GO" id="GO:0032259">
    <property type="term" value="P:methylation"/>
    <property type="evidence" value="ECO:0007669"/>
    <property type="project" value="UniProtKB-KW"/>
</dbReference>
<dbReference type="Gene3D" id="3.40.50.150">
    <property type="entry name" value="Vaccinia Virus protein VP39"/>
    <property type="match status" value="1"/>
</dbReference>
<evidence type="ECO:0000313" key="3">
    <source>
        <dbReference type="Proteomes" id="UP000253752"/>
    </source>
</evidence>
<proteinExistence type="predicted"/>
<keyword evidence="1" id="KW-0808">Transferase</keyword>
<protein>
    <submittedName>
        <fullName evidence="1">DNA cytosine methyltransferase</fullName>
    </submittedName>
</protein>
<dbReference type="GO" id="GO:0008168">
    <property type="term" value="F:methyltransferase activity"/>
    <property type="evidence" value="ECO:0007669"/>
    <property type="project" value="UniProtKB-KW"/>
</dbReference>
<name>A0A369MZ21_EGGLN</name>
<comment type="caution">
    <text evidence="1">The sequence shown here is derived from an EMBL/GenBank/DDBJ whole genome shotgun (WGS) entry which is preliminary data.</text>
</comment>
<dbReference type="EMBL" id="PPUQ01000017">
    <property type="protein sequence ID" value="RDC36271.1"/>
    <property type="molecule type" value="Genomic_DNA"/>
</dbReference>
<evidence type="ECO:0000313" key="2">
    <source>
        <dbReference type="EMBL" id="RDC36271.1"/>
    </source>
</evidence>
<accession>A0A369MZ21</accession>
<dbReference type="SUPFAM" id="SSF53335">
    <property type="entry name" value="S-adenosyl-L-methionine-dependent methyltransferases"/>
    <property type="match status" value="1"/>
</dbReference>
<dbReference type="InterPro" id="IPR029063">
    <property type="entry name" value="SAM-dependent_MTases_sf"/>
</dbReference>